<accession>A0A1C3IUL1</accession>
<evidence type="ECO:0000313" key="2">
    <source>
        <dbReference type="Proteomes" id="UP000092876"/>
    </source>
</evidence>
<protein>
    <recommendedName>
        <fullName evidence="3">DUF3726 domain-containing protein</fullName>
    </recommendedName>
</protein>
<reference evidence="2" key="1">
    <citation type="submission" date="2016-06" db="EMBL/GenBank/DDBJ databases">
        <authorList>
            <person name="Rodrigo-Torres Lidia"/>
            <person name="Arahal R.David."/>
        </authorList>
    </citation>
    <scope>NUCLEOTIDE SEQUENCE [LARGE SCALE GENOMIC DNA]</scope>
    <source>
        <strain evidence="2">CECT 7223</strain>
    </source>
</reference>
<evidence type="ECO:0008006" key="3">
    <source>
        <dbReference type="Google" id="ProtNLM"/>
    </source>
</evidence>
<gene>
    <name evidence="1" type="ORF">VAT7223_02530</name>
</gene>
<dbReference type="RefSeq" id="WP_065679415.1">
    <property type="nucleotide sequence ID" value="NZ_AP025461.1"/>
</dbReference>
<dbReference type="Pfam" id="PF12525">
    <property type="entry name" value="DUF3726"/>
    <property type="match status" value="1"/>
</dbReference>
<proteinExistence type="predicted"/>
<dbReference type="AlphaFoldDB" id="A0A1C3IUL1"/>
<dbReference type="Proteomes" id="UP000092876">
    <property type="component" value="Unassembled WGS sequence"/>
</dbReference>
<sequence>MIVSHNELVAAVNKAFLGMRRTCGEADVIANMVADLQMVGLDGVRHFNNASNFIGLEDDCPVDIQVSSDNTVEVDLHKASLACHLPVVMDYAIEKMVGKKTLKIELNNCHNRWLAYSELVKLAAKGIACTARWDNGSNPKSTLYVLNRGCVAPELFLSDLPLASDEHIHNMTIELSVQDFDIERLSDGYQTHIESEALFKTQEKAWNDGIEVDDGEWASLKETATAILVQSSERSTQGAGELTASQ</sequence>
<evidence type="ECO:0000313" key="1">
    <source>
        <dbReference type="EMBL" id="SBS65115.1"/>
    </source>
</evidence>
<dbReference type="InterPro" id="IPR022201">
    <property type="entry name" value="DUF3726"/>
</dbReference>
<name>A0A1C3IUL1_9VIBR</name>
<dbReference type="GeneID" id="94235699"/>
<organism evidence="1 2">
    <name type="scientific">Vibrio atlanticus</name>
    <dbReference type="NCBI Taxonomy" id="693153"/>
    <lineage>
        <taxon>Bacteria</taxon>
        <taxon>Pseudomonadati</taxon>
        <taxon>Pseudomonadota</taxon>
        <taxon>Gammaproteobacteria</taxon>
        <taxon>Vibrionales</taxon>
        <taxon>Vibrionaceae</taxon>
        <taxon>Vibrio</taxon>
    </lineage>
</organism>
<dbReference type="EMBL" id="FLQP01000034">
    <property type="protein sequence ID" value="SBS65115.1"/>
    <property type="molecule type" value="Genomic_DNA"/>
</dbReference>